<dbReference type="CDD" id="cd15798">
    <property type="entry name" value="PMEI-like_3"/>
    <property type="match status" value="1"/>
</dbReference>
<feature type="active site" evidence="11">
    <location>
        <position position="438"/>
    </location>
</feature>
<dbReference type="Proteomes" id="UP001318860">
    <property type="component" value="Unassembled WGS sequence"/>
</dbReference>
<evidence type="ECO:0000256" key="7">
    <source>
        <dbReference type="ARBA" id="ARBA00022801"/>
    </source>
</evidence>
<protein>
    <recommendedName>
        <fullName evidence="5 12">Pectinesterase</fullName>
        <ecNumber evidence="5 12">3.1.1.11</ecNumber>
    </recommendedName>
</protein>
<evidence type="ECO:0000256" key="11">
    <source>
        <dbReference type="PROSITE-ProRule" id="PRU10040"/>
    </source>
</evidence>
<keyword evidence="7 12" id="KW-0378">Hydrolase</keyword>
<comment type="subcellular location">
    <subcellularLocation>
        <location evidence="1">Secreted</location>
    </subcellularLocation>
</comment>
<dbReference type="PANTHER" id="PTHR31707">
    <property type="entry name" value="PECTINESTERASE"/>
    <property type="match status" value="1"/>
</dbReference>
<evidence type="ECO:0000256" key="3">
    <source>
        <dbReference type="ARBA" id="ARBA00006027"/>
    </source>
</evidence>
<proteinExistence type="inferred from homology"/>
<sequence length="602" mass="66335">MHGPEYTPIRSVEPGQIARPWTVFLTGPVFKILVPTKHVSEFTVHAKLHQLIGSQVKIFDEINVSNTNEDASVVFSTPYPSFCNTILPNTNSTSNVYDYGRFSVRKSLSAAKKFLSLIEKYLRKSKNNLTITAIRALEDCKFLAQCNIDNLITSSLIINQTSQTLPISKADDIQTLLSAILTNTQTCIDGLQATAAWSVENGILMPLANDTRLYSVSLALFTKGWVPKGKKRPSFDTPIGKRSLKPRNGRLNLKMSDKNRAIYRSVNGRRLLQDDEGGDMVLVSDIVIVSQDGNGNFSAINDALAVAPNNTDGSNGYFVIYITAGVYEEYVSIAKNKRYLMMIGDGINQTIITGNHSVVDGWTTFNSGTFAVVAPNFVAVNITFRNTAGPSKHQAVAVRNGADLSTFYSCSFEAYQDTLYVHSLRQFYKECDIYGTVDFIFGNAAAVFQDCNLYPRLPMSNQFNAITAQGRTDPNQNTGISIQNCAIKAADDLANSNVTIRTYLGRPWKEYSRTVYMQSFLDGLVHPSGWSIWSGDFALNTSYYAEFNNSGPGSNTSARVTWPGFRVISATDAGNFTVSAFLLGDDWIPETGVPYRTGLFSS</sequence>
<dbReference type="Gene3D" id="1.20.140.40">
    <property type="entry name" value="Invertase/pectin methylesterase inhibitor family protein"/>
    <property type="match status" value="1"/>
</dbReference>
<keyword evidence="6" id="KW-0964">Secreted</keyword>
<evidence type="ECO:0000256" key="6">
    <source>
        <dbReference type="ARBA" id="ARBA00022525"/>
    </source>
</evidence>
<feature type="domain" description="Pectinesterase inhibitor" evidence="13">
    <location>
        <begin position="65"/>
        <end position="220"/>
    </location>
</feature>
<dbReference type="InterPro" id="IPR006501">
    <property type="entry name" value="Pectinesterase_inhib_dom"/>
</dbReference>
<keyword evidence="15" id="KW-1185">Reference proteome</keyword>
<dbReference type="Pfam" id="PF01095">
    <property type="entry name" value="Pectinesterase"/>
    <property type="match status" value="1"/>
</dbReference>
<evidence type="ECO:0000313" key="15">
    <source>
        <dbReference type="Proteomes" id="UP001318860"/>
    </source>
</evidence>
<evidence type="ECO:0000256" key="9">
    <source>
        <dbReference type="ARBA" id="ARBA00023316"/>
    </source>
</evidence>
<dbReference type="InterPro" id="IPR011050">
    <property type="entry name" value="Pectin_lyase_fold/virulence"/>
</dbReference>
<evidence type="ECO:0000256" key="8">
    <source>
        <dbReference type="ARBA" id="ARBA00023085"/>
    </source>
</evidence>
<evidence type="ECO:0000259" key="13">
    <source>
        <dbReference type="SMART" id="SM00856"/>
    </source>
</evidence>
<organism evidence="14 15">
    <name type="scientific">Rehmannia glutinosa</name>
    <name type="common">Chinese foxglove</name>
    <dbReference type="NCBI Taxonomy" id="99300"/>
    <lineage>
        <taxon>Eukaryota</taxon>
        <taxon>Viridiplantae</taxon>
        <taxon>Streptophyta</taxon>
        <taxon>Embryophyta</taxon>
        <taxon>Tracheophyta</taxon>
        <taxon>Spermatophyta</taxon>
        <taxon>Magnoliopsida</taxon>
        <taxon>eudicotyledons</taxon>
        <taxon>Gunneridae</taxon>
        <taxon>Pentapetalae</taxon>
        <taxon>asterids</taxon>
        <taxon>lamiids</taxon>
        <taxon>Lamiales</taxon>
        <taxon>Orobanchaceae</taxon>
        <taxon>Rehmannieae</taxon>
        <taxon>Rehmannia</taxon>
    </lineage>
</organism>
<comment type="caution">
    <text evidence="14">The sequence shown here is derived from an EMBL/GenBank/DDBJ whole genome shotgun (WGS) entry which is preliminary data.</text>
</comment>
<dbReference type="SUPFAM" id="SSF101148">
    <property type="entry name" value="Plant invertase/pectin methylesterase inhibitor"/>
    <property type="match status" value="1"/>
</dbReference>
<dbReference type="EC" id="3.1.1.11" evidence="5 12"/>
<dbReference type="SMART" id="SM00856">
    <property type="entry name" value="PMEI"/>
    <property type="match status" value="1"/>
</dbReference>
<evidence type="ECO:0000256" key="2">
    <source>
        <dbReference type="ARBA" id="ARBA00005184"/>
    </source>
</evidence>
<comment type="similarity">
    <text evidence="3">In the N-terminal section; belongs to the PMEI family.</text>
</comment>
<dbReference type="InterPro" id="IPR000070">
    <property type="entry name" value="Pectinesterase_cat"/>
</dbReference>
<dbReference type="SUPFAM" id="SSF51126">
    <property type="entry name" value="Pectin lyase-like"/>
    <property type="match status" value="1"/>
</dbReference>
<dbReference type="InterPro" id="IPR035513">
    <property type="entry name" value="Invertase/methylesterase_inhib"/>
</dbReference>
<dbReference type="InterPro" id="IPR033131">
    <property type="entry name" value="Pectinesterase_Asp_AS"/>
</dbReference>
<evidence type="ECO:0000256" key="10">
    <source>
        <dbReference type="ARBA" id="ARBA00047928"/>
    </source>
</evidence>
<dbReference type="InterPro" id="IPR012334">
    <property type="entry name" value="Pectin_lyas_fold"/>
</dbReference>
<evidence type="ECO:0000313" key="14">
    <source>
        <dbReference type="EMBL" id="KAK6135075.1"/>
    </source>
</evidence>
<comment type="catalytic activity">
    <reaction evidence="10 12">
        <text>[(1-&gt;4)-alpha-D-galacturonosyl methyl ester](n) + n H2O = [(1-&gt;4)-alpha-D-galacturonosyl](n) + n methanol + n H(+)</text>
        <dbReference type="Rhea" id="RHEA:22380"/>
        <dbReference type="Rhea" id="RHEA-COMP:14570"/>
        <dbReference type="Rhea" id="RHEA-COMP:14573"/>
        <dbReference type="ChEBI" id="CHEBI:15377"/>
        <dbReference type="ChEBI" id="CHEBI:15378"/>
        <dbReference type="ChEBI" id="CHEBI:17790"/>
        <dbReference type="ChEBI" id="CHEBI:140522"/>
        <dbReference type="ChEBI" id="CHEBI:140523"/>
        <dbReference type="EC" id="3.1.1.11"/>
    </reaction>
</comment>
<dbReference type="PROSITE" id="PS00503">
    <property type="entry name" value="PECTINESTERASE_2"/>
    <property type="match status" value="1"/>
</dbReference>
<gene>
    <name evidence="14" type="ORF">DH2020_031196</name>
</gene>
<name>A0ABR0VL32_REHGL</name>
<dbReference type="Pfam" id="PF04043">
    <property type="entry name" value="PMEI"/>
    <property type="match status" value="1"/>
</dbReference>
<keyword evidence="8 12" id="KW-0063">Aspartyl esterase</keyword>
<evidence type="ECO:0000256" key="5">
    <source>
        <dbReference type="ARBA" id="ARBA00013229"/>
    </source>
</evidence>
<keyword evidence="9" id="KW-0961">Cell wall biogenesis/degradation</keyword>
<reference evidence="14 15" key="1">
    <citation type="journal article" date="2021" name="Comput. Struct. Biotechnol. J.">
        <title>De novo genome assembly of the potent medicinal plant Rehmannia glutinosa using nanopore technology.</title>
        <authorList>
            <person name="Ma L."/>
            <person name="Dong C."/>
            <person name="Song C."/>
            <person name="Wang X."/>
            <person name="Zheng X."/>
            <person name="Niu Y."/>
            <person name="Chen S."/>
            <person name="Feng W."/>
        </authorList>
    </citation>
    <scope>NUCLEOTIDE SEQUENCE [LARGE SCALE GENOMIC DNA]</scope>
    <source>
        <strain evidence="14">DH-2019</strain>
    </source>
</reference>
<evidence type="ECO:0000256" key="4">
    <source>
        <dbReference type="ARBA" id="ARBA00007786"/>
    </source>
</evidence>
<evidence type="ECO:0000256" key="1">
    <source>
        <dbReference type="ARBA" id="ARBA00004613"/>
    </source>
</evidence>
<comment type="similarity">
    <text evidence="4">In the C-terminal section; belongs to the pectinesterase family.</text>
</comment>
<dbReference type="Gene3D" id="2.160.20.10">
    <property type="entry name" value="Single-stranded right-handed beta-helix, Pectin lyase-like"/>
    <property type="match status" value="1"/>
</dbReference>
<accession>A0ABR0VL32</accession>
<dbReference type="EMBL" id="JABTTQ020001118">
    <property type="protein sequence ID" value="KAK6135075.1"/>
    <property type="molecule type" value="Genomic_DNA"/>
</dbReference>
<comment type="pathway">
    <text evidence="2 12">Glycan metabolism; pectin degradation; 2-dehydro-3-deoxy-D-gluconate from pectin: step 1/5.</text>
</comment>
<evidence type="ECO:0000256" key="12">
    <source>
        <dbReference type="RuleBase" id="RU000589"/>
    </source>
</evidence>